<dbReference type="SUPFAM" id="SSF88723">
    <property type="entry name" value="PIN domain-like"/>
    <property type="match status" value="1"/>
</dbReference>
<reference evidence="3" key="1">
    <citation type="journal article" date="2017" name="Nat. Ecol. Evol.">
        <title>Genome expansion and lineage-specific genetic innovations in the forest pathogenic fungi Armillaria.</title>
        <authorList>
            <person name="Sipos G."/>
            <person name="Prasanna A.N."/>
            <person name="Walter M.C."/>
            <person name="O'Connor E."/>
            <person name="Balint B."/>
            <person name="Krizsan K."/>
            <person name="Kiss B."/>
            <person name="Hess J."/>
            <person name="Varga T."/>
            <person name="Slot J."/>
            <person name="Riley R."/>
            <person name="Boka B."/>
            <person name="Rigling D."/>
            <person name="Barry K."/>
            <person name="Lee J."/>
            <person name="Mihaltcheva S."/>
            <person name="LaButti K."/>
            <person name="Lipzen A."/>
            <person name="Waldron R."/>
            <person name="Moloney N.M."/>
            <person name="Sperisen C."/>
            <person name="Kredics L."/>
            <person name="Vagvoelgyi C."/>
            <person name="Patrignani A."/>
            <person name="Fitzpatrick D."/>
            <person name="Nagy I."/>
            <person name="Doyle S."/>
            <person name="Anderson J.B."/>
            <person name="Grigoriev I.V."/>
            <person name="Gueldener U."/>
            <person name="Muensterkoetter M."/>
            <person name="Nagy L.G."/>
        </authorList>
    </citation>
    <scope>NUCLEOTIDE SEQUENCE [LARGE SCALE GENOMIC DNA]</scope>
    <source>
        <strain evidence="3">Ar21-2</strain>
    </source>
</reference>
<organism evidence="2 3">
    <name type="scientific">Armillaria gallica</name>
    <name type="common">Bulbous honey fungus</name>
    <name type="synonym">Armillaria bulbosa</name>
    <dbReference type="NCBI Taxonomy" id="47427"/>
    <lineage>
        <taxon>Eukaryota</taxon>
        <taxon>Fungi</taxon>
        <taxon>Dikarya</taxon>
        <taxon>Basidiomycota</taxon>
        <taxon>Agaricomycotina</taxon>
        <taxon>Agaricomycetes</taxon>
        <taxon>Agaricomycetidae</taxon>
        <taxon>Agaricales</taxon>
        <taxon>Marasmiineae</taxon>
        <taxon>Physalacriaceae</taxon>
        <taxon>Armillaria</taxon>
    </lineage>
</organism>
<dbReference type="EMBL" id="KZ293674">
    <property type="protein sequence ID" value="PBK88144.1"/>
    <property type="molecule type" value="Genomic_DNA"/>
</dbReference>
<evidence type="ECO:0000259" key="1">
    <source>
        <dbReference type="Pfam" id="PF00867"/>
    </source>
</evidence>
<dbReference type="Gene3D" id="3.40.50.1010">
    <property type="entry name" value="5'-nuclease"/>
    <property type="match status" value="1"/>
</dbReference>
<dbReference type="InParanoid" id="A0A2H3D326"/>
<dbReference type="Pfam" id="PF00867">
    <property type="entry name" value="XPG_I"/>
    <property type="match status" value="1"/>
</dbReference>
<gene>
    <name evidence="2" type="ORF">ARMGADRAFT_1034114</name>
</gene>
<feature type="domain" description="XPG-I" evidence="1">
    <location>
        <begin position="86"/>
        <end position="118"/>
    </location>
</feature>
<dbReference type="GO" id="GO:0004518">
    <property type="term" value="F:nuclease activity"/>
    <property type="evidence" value="ECO:0007669"/>
    <property type="project" value="InterPro"/>
</dbReference>
<dbReference type="Proteomes" id="UP000217790">
    <property type="component" value="Unassembled WGS sequence"/>
</dbReference>
<accession>A0A2H3D326</accession>
<dbReference type="InterPro" id="IPR029060">
    <property type="entry name" value="PIN-like_dom_sf"/>
</dbReference>
<evidence type="ECO:0000313" key="2">
    <source>
        <dbReference type="EMBL" id="PBK88144.1"/>
    </source>
</evidence>
<dbReference type="InterPro" id="IPR006086">
    <property type="entry name" value="XPG-I_dom"/>
</dbReference>
<evidence type="ECO:0000313" key="3">
    <source>
        <dbReference type="Proteomes" id="UP000217790"/>
    </source>
</evidence>
<keyword evidence="3" id="KW-1185">Reference proteome</keyword>
<dbReference type="STRING" id="47427.A0A2H3D326"/>
<sequence length="406" mass="44825">MAVSSYYSLLELLPPLSLAMGIPNLWQTILGIAQPCVLTEYAAIEVFGLCNVKLYSGVHNMLKQCTLILVFGFDGQLCLSIKCGKKAPGEAEAELAQMNQAGLIDTIITEDSDVLEFLFLCVLADRCGQKTAHAFCQTSLGNKLFTAVTIMGPTALDNFLIGWQTRLQSELINPMIPGVSRHPALANKLPDDFPNPQILRLYALPVTSWSGEHALPNAILWKPPLPDIACITTFCDKFFHWESYIWLKHLRKNIWPGIIIHSLYRMTLGASKSLSEDRKMNIKVPANILYDVLPIIIEKFHECRLQLPQPSLQHQTTIALNDATATSTSNEVAEDIANAAHKTTMTREDARNVVSAGKVIDLTMSNSDEGEANTEGTVIVLTDSNSESNSDIEIVGYCLFIDLFDV</sequence>
<name>A0A2H3D326_ARMGA</name>
<dbReference type="OrthoDB" id="2148513at2759"/>
<dbReference type="AlphaFoldDB" id="A0A2H3D326"/>
<protein>
    <recommendedName>
        <fullName evidence="1">XPG-I domain-containing protein</fullName>
    </recommendedName>
</protein>
<proteinExistence type="predicted"/>